<sequence>MIPALAFVKPDDAIIGLYGSRYVPTSRLHAAAEFKLWAVLPAELDPVMTWFVKKYIGRTAKAFILFGI</sequence>
<dbReference type="WBParaSite" id="jg14974">
    <property type="protein sequence ID" value="jg14974"/>
    <property type="gene ID" value="jg14974"/>
</dbReference>
<keyword evidence="1" id="KW-1185">Reference proteome</keyword>
<reference evidence="2" key="1">
    <citation type="submission" date="2022-11" db="UniProtKB">
        <authorList>
            <consortium name="WormBaseParasite"/>
        </authorList>
    </citation>
    <scope>IDENTIFICATION</scope>
</reference>
<accession>A0A915D1X3</accession>
<proteinExistence type="predicted"/>
<evidence type="ECO:0000313" key="2">
    <source>
        <dbReference type="WBParaSite" id="jg14974"/>
    </source>
</evidence>
<protein>
    <submittedName>
        <fullName evidence="2">Uncharacterized protein</fullName>
    </submittedName>
</protein>
<dbReference type="Proteomes" id="UP000887574">
    <property type="component" value="Unplaced"/>
</dbReference>
<dbReference type="AlphaFoldDB" id="A0A915D1X3"/>
<evidence type="ECO:0000313" key="1">
    <source>
        <dbReference type="Proteomes" id="UP000887574"/>
    </source>
</evidence>
<organism evidence="1 2">
    <name type="scientific">Ditylenchus dipsaci</name>
    <dbReference type="NCBI Taxonomy" id="166011"/>
    <lineage>
        <taxon>Eukaryota</taxon>
        <taxon>Metazoa</taxon>
        <taxon>Ecdysozoa</taxon>
        <taxon>Nematoda</taxon>
        <taxon>Chromadorea</taxon>
        <taxon>Rhabditida</taxon>
        <taxon>Tylenchina</taxon>
        <taxon>Tylenchomorpha</taxon>
        <taxon>Sphaerularioidea</taxon>
        <taxon>Anguinidae</taxon>
        <taxon>Anguininae</taxon>
        <taxon>Ditylenchus</taxon>
    </lineage>
</organism>
<name>A0A915D1X3_9BILA</name>